<evidence type="ECO:0000313" key="7">
    <source>
        <dbReference type="Proteomes" id="UP000314982"/>
    </source>
</evidence>
<protein>
    <recommendedName>
        <fullName evidence="5">Phosphatase and actin regulator</fullName>
    </recommendedName>
</protein>
<sequence>MEPRGSLGVEGDFSLQLTLLVPSLQSEAVTHKLEDLTMQPSPSLPPLKERKNVLQRRLQQRRTREQLVEQGIMPREYNH</sequence>
<dbReference type="Proteomes" id="UP000314982">
    <property type="component" value="Unassembled WGS sequence"/>
</dbReference>
<dbReference type="PROSITE" id="PS51073">
    <property type="entry name" value="RPEL"/>
    <property type="match status" value="1"/>
</dbReference>
<organism evidence="6 7">
    <name type="scientific">Hucho hucho</name>
    <name type="common">huchen</name>
    <dbReference type="NCBI Taxonomy" id="62062"/>
    <lineage>
        <taxon>Eukaryota</taxon>
        <taxon>Metazoa</taxon>
        <taxon>Chordata</taxon>
        <taxon>Craniata</taxon>
        <taxon>Vertebrata</taxon>
        <taxon>Euteleostomi</taxon>
        <taxon>Actinopterygii</taxon>
        <taxon>Neopterygii</taxon>
        <taxon>Teleostei</taxon>
        <taxon>Protacanthopterygii</taxon>
        <taxon>Salmoniformes</taxon>
        <taxon>Salmonidae</taxon>
        <taxon>Salmoninae</taxon>
        <taxon>Hucho</taxon>
    </lineage>
</organism>
<name>A0A4W5NGJ2_9TELE</name>
<evidence type="ECO:0000256" key="3">
    <source>
        <dbReference type="ARBA" id="ARBA00023242"/>
    </source>
</evidence>
<dbReference type="GO" id="GO:0045944">
    <property type="term" value="P:positive regulation of transcription by RNA polymerase II"/>
    <property type="evidence" value="ECO:0007669"/>
    <property type="project" value="TreeGrafter"/>
</dbReference>
<reference evidence="6" key="2">
    <citation type="submission" date="2025-08" db="UniProtKB">
        <authorList>
            <consortium name="Ensembl"/>
        </authorList>
    </citation>
    <scope>IDENTIFICATION</scope>
</reference>
<reference evidence="6" key="3">
    <citation type="submission" date="2025-09" db="UniProtKB">
        <authorList>
            <consortium name="Ensembl"/>
        </authorList>
    </citation>
    <scope>IDENTIFICATION</scope>
</reference>
<dbReference type="GO" id="GO:0051145">
    <property type="term" value="P:smooth muscle cell differentiation"/>
    <property type="evidence" value="ECO:0007669"/>
    <property type="project" value="TreeGrafter"/>
</dbReference>
<reference evidence="7" key="1">
    <citation type="submission" date="2018-06" db="EMBL/GenBank/DDBJ databases">
        <title>Genome assembly of Danube salmon.</title>
        <authorList>
            <person name="Macqueen D.J."/>
            <person name="Gundappa M.K."/>
        </authorList>
    </citation>
    <scope>NUCLEOTIDE SEQUENCE [LARGE SCALE GENOMIC DNA]</scope>
</reference>
<dbReference type="Ensembl" id="ENSHHUT00000051825.1">
    <property type="protein sequence ID" value="ENSHHUP00000050032.1"/>
    <property type="gene ID" value="ENSHHUG00000030216.1"/>
</dbReference>
<keyword evidence="5" id="KW-0009">Actin-binding</keyword>
<dbReference type="GO" id="GO:0005634">
    <property type="term" value="C:nucleus"/>
    <property type="evidence" value="ECO:0007669"/>
    <property type="project" value="UniProtKB-SubCell"/>
</dbReference>
<dbReference type="InterPro" id="IPR004018">
    <property type="entry name" value="RPEL_repeat"/>
</dbReference>
<comment type="similarity">
    <text evidence="5">Belongs to the phosphatase and actin regulator family.</text>
</comment>
<evidence type="ECO:0000256" key="2">
    <source>
        <dbReference type="ARBA" id="ARBA00022737"/>
    </source>
</evidence>
<dbReference type="STRING" id="62062.ENSHHUP00000050032"/>
<dbReference type="GeneTree" id="ENSGT00950000182979"/>
<evidence type="ECO:0000256" key="4">
    <source>
        <dbReference type="PROSITE-ProRule" id="PRU00401"/>
    </source>
</evidence>
<evidence type="ECO:0000313" key="6">
    <source>
        <dbReference type="Ensembl" id="ENSHHUP00000050032.1"/>
    </source>
</evidence>
<dbReference type="PANTHER" id="PTHR22793">
    <property type="entry name" value="MYOCARDIN-RELATED TRANSCRIPTION FACTOR-RELATED"/>
    <property type="match status" value="1"/>
</dbReference>
<dbReference type="InterPro" id="IPR043451">
    <property type="entry name" value="Myocardin-like"/>
</dbReference>
<evidence type="ECO:0000256" key="1">
    <source>
        <dbReference type="ARBA" id="ARBA00004123"/>
    </source>
</evidence>
<dbReference type="PANTHER" id="PTHR22793:SF5">
    <property type="entry name" value="MYOCARDIN-RELATED TRANSCRIPTION FACTOR B"/>
    <property type="match status" value="1"/>
</dbReference>
<keyword evidence="3" id="KW-0539">Nucleus</keyword>
<dbReference type="GO" id="GO:0003779">
    <property type="term" value="F:actin binding"/>
    <property type="evidence" value="ECO:0007669"/>
    <property type="project" value="UniProtKB-KW"/>
</dbReference>
<dbReference type="GO" id="GO:0003713">
    <property type="term" value="F:transcription coactivator activity"/>
    <property type="evidence" value="ECO:0007669"/>
    <property type="project" value="TreeGrafter"/>
</dbReference>
<dbReference type="Pfam" id="PF02755">
    <property type="entry name" value="RPEL"/>
    <property type="match status" value="1"/>
</dbReference>
<feature type="repeat" description="RPEL" evidence="4">
    <location>
        <begin position="52"/>
        <end position="77"/>
    </location>
</feature>
<dbReference type="AlphaFoldDB" id="A0A4W5NGJ2"/>
<dbReference type="Gene3D" id="6.10.140.2040">
    <property type="match status" value="1"/>
</dbReference>
<accession>A0A4W5NGJ2</accession>
<dbReference type="GO" id="GO:0004864">
    <property type="term" value="F:protein phosphatase inhibitor activity"/>
    <property type="evidence" value="ECO:0007669"/>
    <property type="project" value="UniProtKB-UniRule"/>
</dbReference>
<keyword evidence="7" id="KW-1185">Reference proteome</keyword>
<keyword evidence="2 5" id="KW-0677">Repeat</keyword>
<evidence type="ECO:0000256" key="5">
    <source>
        <dbReference type="RuleBase" id="RU301113"/>
    </source>
</evidence>
<comment type="subcellular location">
    <subcellularLocation>
        <location evidence="1">Nucleus</location>
    </subcellularLocation>
</comment>
<dbReference type="SMART" id="SM00707">
    <property type="entry name" value="RPEL"/>
    <property type="match status" value="1"/>
</dbReference>
<proteinExistence type="inferred from homology"/>
<comment type="subunit">
    <text evidence="5">Binds PPP1CA and actin.</text>
</comment>